<accession>A0A9P4T417</accession>
<dbReference type="PANTHER" id="PTHR43316">
    <property type="entry name" value="HYDROLASE, HALOACID DELAHOGENASE-RELATED"/>
    <property type="match status" value="1"/>
</dbReference>
<dbReference type="InterPro" id="IPR051540">
    <property type="entry name" value="S-2-haloacid_dehalogenase"/>
</dbReference>
<dbReference type="OrthoDB" id="444127at2759"/>
<protein>
    <recommendedName>
        <fullName evidence="4">Haloacid dehalogenase</fullName>
    </recommendedName>
</protein>
<keyword evidence="1" id="KW-0378">Hydrolase</keyword>
<dbReference type="SUPFAM" id="SSF56784">
    <property type="entry name" value="HAD-like"/>
    <property type="match status" value="1"/>
</dbReference>
<dbReference type="EMBL" id="SWKU01000052">
    <property type="protein sequence ID" value="KAF2993433.1"/>
    <property type="molecule type" value="Genomic_DNA"/>
</dbReference>
<dbReference type="GO" id="GO:0016787">
    <property type="term" value="F:hydrolase activity"/>
    <property type="evidence" value="ECO:0007669"/>
    <property type="project" value="UniProtKB-KW"/>
</dbReference>
<dbReference type="Pfam" id="PF00702">
    <property type="entry name" value="Hydrolase"/>
    <property type="match status" value="1"/>
</dbReference>
<sequence length="243" mass="27062">MSAPLTSFKLLSFDVYGTLIDWERGALTALAPALKKGNVPDLSRQKILQLFDALEAPLEKQHPDWPYSRILSAVYPKLLASLGLPPPSDEESAAFGASVGDWPAFPDTVAALQRLQKRYKLVVLSNVDNASFAASNARALGGFAFDAVFTAQEIGSYKPSHRNFEFMLGEVERRFGVRKEEVLQTAQSQFHDHHPARELGIRSVWISRPEAVMGNRENPVFDWRFDTLGDMADAVEREGEGRE</sequence>
<evidence type="ECO:0008006" key="4">
    <source>
        <dbReference type="Google" id="ProtNLM"/>
    </source>
</evidence>
<proteinExistence type="predicted"/>
<organism evidence="2 3">
    <name type="scientific">Curvularia kusanoi</name>
    <name type="common">Cochliobolus kusanoi</name>
    <dbReference type="NCBI Taxonomy" id="90978"/>
    <lineage>
        <taxon>Eukaryota</taxon>
        <taxon>Fungi</taxon>
        <taxon>Dikarya</taxon>
        <taxon>Ascomycota</taxon>
        <taxon>Pezizomycotina</taxon>
        <taxon>Dothideomycetes</taxon>
        <taxon>Pleosporomycetidae</taxon>
        <taxon>Pleosporales</taxon>
        <taxon>Pleosporineae</taxon>
        <taxon>Pleosporaceae</taxon>
        <taxon>Curvularia</taxon>
    </lineage>
</organism>
<dbReference type="PANTHER" id="PTHR43316:SF9">
    <property type="entry name" value="ACID DEHALOGENASE, PUTATIVE (AFU_ORTHOLOGUE AFUA_6G14460)-RELATED"/>
    <property type="match status" value="1"/>
</dbReference>
<dbReference type="Gene3D" id="1.10.150.750">
    <property type="match status" value="1"/>
</dbReference>
<dbReference type="InterPro" id="IPR023214">
    <property type="entry name" value="HAD_sf"/>
</dbReference>
<comment type="caution">
    <text evidence="2">The sequence shown here is derived from an EMBL/GenBank/DDBJ whole genome shotgun (WGS) entry which is preliminary data.</text>
</comment>
<evidence type="ECO:0000313" key="2">
    <source>
        <dbReference type="EMBL" id="KAF2993433.1"/>
    </source>
</evidence>
<evidence type="ECO:0000313" key="3">
    <source>
        <dbReference type="Proteomes" id="UP000801428"/>
    </source>
</evidence>
<dbReference type="SFLD" id="SFLDG01129">
    <property type="entry name" value="C1.5:_HAD__Beta-PGM__Phosphata"/>
    <property type="match status" value="1"/>
</dbReference>
<gene>
    <name evidence="2" type="ORF">E8E13_000904</name>
</gene>
<dbReference type="Gene3D" id="3.40.50.1000">
    <property type="entry name" value="HAD superfamily/HAD-like"/>
    <property type="match status" value="1"/>
</dbReference>
<reference evidence="2" key="1">
    <citation type="submission" date="2019-04" db="EMBL/GenBank/DDBJ databases">
        <title>Sequencing of skin fungus with MAO and IRED activity.</title>
        <authorList>
            <person name="Marsaioli A.J."/>
            <person name="Bonatto J.M.C."/>
            <person name="Reis Junior O."/>
        </authorList>
    </citation>
    <scope>NUCLEOTIDE SEQUENCE</scope>
    <source>
        <strain evidence="2">30M1</strain>
    </source>
</reference>
<dbReference type="InterPro" id="IPR036412">
    <property type="entry name" value="HAD-like_sf"/>
</dbReference>
<keyword evidence="3" id="KW-1185">Reference proteome</keyword>
<evidence type="ECO:0000256" key="1">
    <source>
        <dbReference type="ARBA" id="ARBA00022801"/>
    </source>
</evidence>
<name>A0A9P4T417_CURKU</name>
<dbReference type="SFLD" id="SFLDS00003">
    <property type="entry name" value="Haloacid_Dehalogenase"/>
    <property type="match status" value="1"/>
</dbReference>
<dbReference type="Proteomes" id="UP000801428">
    <property type="component" value="Unassembled WGS sequence"/>
</dbReference>
<dbReference type="AlphaFoldDB" id="A0A9P4T417"/>